<evidence type="ECO:0000256" key="1">
    <source>
        <dbReference type="SAM" id="MobiDB-lite"/>
    </source>
</evidence>
<proteinExistence type="predicted"/>
<dbReference type="AlphaFoldDB" id="A0A2G9HI54"/>
<dbReference type="Proteomes" id="UP000231279">
    <property type="component" value="Unassembled WGS sequence"/>
</dbReference>
<organism evidence="2 3">
    <name type="scientific">Handroanthus impetiginosus</name>
    <dbReference type="NCBI Taxonomy" id="429701"/>
    <lineage>
        <taxon>Eukaryota</taxon>
        <taxon>Viridiplantae</taxon>
        <taxon>Streptophyta</taxon>
        <taxon>Embryophyta</taxon>
        <taxon>Tracheophyta</taxon>
        <taxon>Spermatophyta</taxon>
        <taxon>Magnoliopsida</taxon>
        <taxon>eudicotyledons</taxon>
        <taxon>Gunneridae</taxon>
        <taxon>Pentapetalae</taxon>
        <taxon>asterids</taxon>
        <taxon>lamiids</taxon>
        <taxon>Lamiales</taxon>
        <taxon>Bignoniaceae</taxon>
        <taxon>Crescentiina</taxon>
        <taxon>Tabebuia alliance</taxon>
        <taxon>Handroanthus</taxon>
    </lineage>
</organism>
<evidence type="ECO:0000313" key="2">
    <source>
        <dbReference type="EMBL" id="PIN17212.1"/>
    </source>
</evidence>
<gene>
    <name evidence="2" type="ORF">CDL12_10125</name>
</gene>
<name>A0A2G9HI54_9LAMI</name>
<feature type="region of interest" description="Disordered" evidence="1">
    <location>
        <begin position="47"/>
        <end position="69"/>
    </location>
</feature>
<keyword evidence="3" id="KW-1185">Reference proteome</keyword>
<accession>A0A2G9HI54</accession>
<sequence length="124" mass="13513">MAHVVINLEFALELQEKAKSSAKTEIVEVLLPQVNAISLLPNEITNVANATPLPPSDKTQQEKTKSLSPNEITSVADALPYRSRNMLLVIGKQLTRVSFKVQSGTSTLREQINSKMINAGNKDG</sequence>
<reference evidence="3" key="1">
    <citation type="journal article" date="2018" name="Gigascience">
        <title>Genome assembly of the Pink Ipe (Handroanthus impetiginosus, Bignoniaceae), a highly valued, ecologically keystone Neotropical timber forest tree.</title>
        <authorList>
            <person name="Silva-Junior O.B."/>
            <person name="Grattapaglia D."/>
            <person name="Novaes E."/>
            <person name="Collevatti R.G."/>
        </authorList>
    </citation>
    <scope>NUCLEOTIDE SEQUENCE [LARGE SCALE GENOMIC DNA]</scope>
    <source>
        <strain evidence="3">cv. UFG-1</strain>
    </source>
</reference>
<protein>
    <submittedName>
        <fullName evidence="2">Uncharacterized protein</fullName>
    </submittedName>
</protein>
<comment type="caution">
    <text evidence="2">The sequence shown here is derived from an EMBL/GenBank/DDBJ whole genome shotgun (WGS) entry which is preliminary data.</text>
</comment>
<dbReference type="EMBL" id="NKXS01001709">
    <property type="protein sequence ID" value="PIN17212.1"/>
    <property type="molecule type" value="Genomic_DNA"/>
</dbReference>
<evidence type="ECO:0000313" key="3">
    <source>
        <dbReference type="Proteomes" id="UP000231279"/>
    </source>
</evidence>